<comment type="caution">
    <text evidence="2">The sequence shown here is derived from an EMBL/GenBank/DDBJ whole genome shotgun (WGS) entry which is preliminary data.</text>
</comment>
<evidence type="ECO:0000256" key="1">
    <source>
        <dbReference type="SAM" id="Phobius"/>
    </source>
</evidence>
<keyword evidence="3" id="KW-1185">Reference proteome</keyword>
<evidence type="ECO:0000313" key="2">
    <source>
        <dbReference type="EMBL" id="TXC68808.1"/>
    </source>
</evidence>
<name>A0A5C6UAU6_9SPHN</name>
<protein>
    <submittedName>
        <fullName evidence="2">Uncharacterized protein</fullName>
    </submittedName>
</protein>
<proteinExistence type="predicted"/>
<organism evidence="2 3">
    <name type="scientific">Flavisphingopyxis soli</name>
    <dbReference type="NCBI Taxonomy" id="2601267"/>
    <lineage>
        <taxon>Bacteria</taxon>
        <taxon>Pseudomonadati</taxon>
        <taxon>Pseudomonadota</taxon>
        <taxon>Alphaproteobacteria</taxon>
        <taxon>Sphingomonadales</taxon>
        <taxon>Sphingopyxidaceae</taxon>
        <taxon>Flavisphingopyxis</taxon>
    </lineage>
</organism>
<reference evidence="2 3" key="1">
    <citation type="submission" date="2019-08" db="EMBL/GenBank/DDBJ databases">
        <title>Sphingorhabdus soil sp. nov., isolated from arctic soil.</title>
        <authorList>
            <person name="Liu Y."/>
        </authorList>
    </citation>
    <scope>NUCLEOTIDE SEQUENCE [LARGE SCALE GENOMIC DNA]</scope>
    <source>
        <strain evidence="2 3">D-2Q-5-6</strain>
    </source>
</reference>
<keyword evidence="1" id="KW-1133">Transmembrane helix</keyword>
<evidence type="ECO:0000313" key="3">
    <source>
        <dbReference type="Proteomes" id="UP000321129"/>
    </source>
</evidence>
<dbReference type="AlphaFoldDB" id="A0A5C6UAU6"/>
<sequence>MLNVTISLLFAGTLIGSLVAIAMMLSANGARILSALAGHGGLAPVASDAVAAPRHAAGRATRFRPVVRADRPVLRAAA</sequence>
<accession>A0A5C6UAU6</accession>
<keyword evidence="1" id="KW-0812">Transmembrane</keyword>
<feature type="transmembrane region" description="Helical" evidence="1">
    <location>
        <begin position="6"/>
        <end position="25"/>
    </location>
</feature>
<gene>
    <name evidence="2" type="ORF">FSZ31_07485</name>
</gene>
<dbReference type="EMBL" id="VOPY01000002">
    <property type="protein sequence ID" value="TXC68808.1"/>
    <property type="molecule type" value="Genomic_DNA"/>
</dbReference>
<dbReference type="Proteomes" id="UP000321129">
    <property type="component" value="Unassembled WGS sequence"/>
</dbReference>
<keyword evidence="1" id="KW-0472">Membrane</keyword>